<keyword evidence="4" id="KW-0961">Cell wall biogenesis/degradation</keyword>
<dbReference type="GO" id="GO:0009254">
    <property type="term" value="P:peptidoglycan turnover"/>
    <property type="evidence" value="ECO:0007669"/>
    <property type="project" value="TreeGrafter"/>
</dbReference>
<dbReference type="RefSeq" id="WP_168221670.1">
    <property type="nucleotide sequence ID" value="NZ_CP042997.1"/>
</dbReference>
<evidence type="ECO:0000256" key="3">
    <source>
        <dbReference type="ARBA" id="ARBA00022801"/>
    </source>
</evidence>
<dbReference type="CDD" id="cd06583">
    <property type="entry name" value="PGRP"/>
    <property type="match status" value="1"/>
</dbReference>
<dbReference type="EMBL" id="CP042997">
    <property type="protein sequence ID" value="QEH33116.1"/>
    <property type="molecule type" value="Genomic_DNA"/>
</dbReference>
<dbReference type="KEGG" id="agv:OJF2_16130"/>
<dbReference type="EC" id="3.5.1.28" evidence="2"/>
<comment type="catalytic activity">
    <reaction evidence="1">
        <text>Hydrolyzes the link between N-acetylmuramoyl residues and L-amino acid residues in certain cell-wall glycopeptides.</text>
        <dbReference type="EC" id="3.5.1.28"/>
    </reaction>
</comment>
<keyword evidence="8" id="KW-1185">Reference proteome</keyword>
<dbReference type="GO" id="GO:0009253">
    <property type="term" value="P:peptidoglycan catabolic process"/>
    <property type="evidence" value="ECO:0007669"/>
    <property type="project" value="InterPro"/>
</dbReference>
<dbReference type="PANTHER" id="PTHR30417">
    <property type="entry name" value="N-ACETYLMURAMOYL-L-ALANINE AMIDASE AMID"/>
    <property type="match status" value="1"/>
</dbReference>
<dbReference type="Proteomes" id="UP000324233">
    <property type="component" value="Chromosome"/>
</dbReference>
<gene>
    <name evidence="7" type="ORF">OJF2_16130</name>
</gene>
<dbReference type="Gene3D" id="3.40.80.10">
    <property type="entry name" value="Peptidoglycan recognition protein-like"/>
    <property type="match status" value="1"/>
</dbReference>
<sequence precursor="true">MLGDDQRRGPRRVGRTLLAAAMILAAHGSAPADEPAAHAGLKPGSRLERRGDEIAVCGQLYHTTTPVVLWSDPGGYDAYRLEPRFKPLSDSIPPARKEDTQPALRSTFGLRRRNLSADDLERVRGGGWDLPTLRKAVDQFVIHYDVCGTSRRCFQVLHDQRNLSVHFMLDADGTIYQTLDLKEQAWHATIANARSIGIEIANMGAYPPASAQALDRWYRTTPGGDTFLTIPDAELPFLRDRDAVLRPARAARIGGNIQGQDLVQYDLTERQYQALIRLTATLCTLFPGIRCDYPKDASGKLIPVKIPNDQLDRYRGIVGHFHVQTNKTDPGPAFQWDKLVDGTKALLSGSGVTP</sequence>
<feature type="domain" description="N-acetylmuramoyl-L-alanine amidase" evidence="6">
    <location>
        <begin position="128"/>
        <end position="263"/>
    </location>
</feature>
<evidence type="ECO:0000313" key="7">
    <source>
        <dbReference type="EMBL" id="QEH33116.1"/>
    </source>
</evidence>
<evidence type="ECO:0000256" key="2">
    <source>
        <dbReference type="ARBA" id="ARBA00011901"/>
    </source>
</evidence>
<reference evidence="7 8" key="1">
    <citation type="submission" date="2019-08" db="EMBL/GenBank/DDBJ databases">
        <title>Deep-cultivation of Planctomycetes and their phenomic and genomic characterization uncovers novel biology.</title>
        <authorList>
            <person name="Wiegand S."/>
            <person name="Jogler M."/>
            <person name="Boedeker C."/>
            <person name="Pinto D."/>
            <person name="Vollmers J."/>
            <person name="Rivas-Marin E."/>
            <person name="Kohn T."/>
            <person name="Peeters S.H."/>
            <person name="Heuer A."/>
            <person name="Rast P."/>
            <person name="Oberbeckmann S."/>
            <person name="Bunk B."/>
            <person name="Jeske O."/>
            <person name="Meyerdierks A."/>
            <person name="Storesund J.E."/>
            <person name="Kallscheuer N."/>
            <person name="Luecker S."/>
            <person name="Lage O.M."/>
            <person name="Pohl T."/>
            <person name="Merkel B.J."/>
            <person name="Hornburger P."/>
            <person name="Mueller R.-W."/>
            <person name="Bruemmer F."/>
            <person name="Labrenz M."/>
            <person name="Spormann A.M."/>
            <person name="Op den Camp H."/>
            <person name="Overmann J."/>
            <person name="Amann R."/>
            <person name="Jetten M.S.M."/>
            <person name="Mascher T."/>
            <person name="Medema M.H."/>
            <person name="Devos D.P."/>
            <person name="Kaster A.-K."/>
            <person name="Ovreas L."/>
            <person name="Rohde M."/>
            <person name="Galperin M.Y."/>
            <person name="Jogler C."/>
        </authorList>
    </citation>
    <scope>NUCLEOTIDE SEQUENCE [LARGE SCALE GENOMIC DNA]</scope>
    <source>
        <strain evidence="7 8">OJF2</strain>
    </source>
</reference>
<evidence type="ECO:0000256" key="4">
    <source>
        <dbReference type="ARBA" id="ARBA00023316"/>
    </source>
</evidence>
<feature type="chain" id="PRO_5023048900" description="N-acetylmuramoyl-L-alanine amidase" evidence="5">
    <location>
        <begin position="33"/>
        <end position="354"/>
    </location>
</feature>
<dbReference type="AlphaFoldDB" id="A0A5B9VXL4"/>
<dbReference type="InterPro" id="IPR051206">
    <property type="entry name" value="NAMLAA_amidase_2"/>
</dbReference>
<dbReference type="InterPro" id="IPR036505">
    <property type="entry name" value="Amidase/PGRP_sf"/>
</dbReference>
<evidence type="ECO:0000256" key="5">
    <source>
        <dbReference type="SAM" id="SignalP"/>
    </source>
</evidence>
<proteinExistence type="predicted"/>
<feature type="signal peptide" evidence="5">
    <location>
        <begin position="1"/>
        <end position="32"/>
    </location>
</feature>
<dbReference type="InterPro" id="IPR002502">
    <property type="entry name" value="Amidase_domain"/>
</dbReference>
<dbReference type="SUPFAM" id="SSF55846">
    <property type="entry name" value="N-acetylmuramoyl-L-alanine amidase-like"/>
    <property type="match status" value="1"/>
</dbReference>
<dbReference type="PANTHER" id="PTHR30417:SF1">
    <property type="entry name" value="N-ACETYLMURAMOYL-L-ALANINE AMIDASE AMID"/>
    <property type="match status" value="1"/>
</dbReference>
<accession>A0A5B9VXL4</accession>
<organism evidence="7 8">
    <name type="scientific">Aquisphaera giovannonii</name>
    <dbReference type="NCBI Taxonomy" id="406548"/>
    <lineage>
        <taxon>Bacteria</taxon>
        <taxon>Pseudomonadati</taxon>
        <taxon>Planctomycetota</taxon>
        <taxon>Planctomycetia</taxon>
        <taxon>Isosphaerales</taxon>
        <taxon>Isosphaeraceae</taxon>
        <taxon>Aquisphaera</taxon>
    </lineage>
</organism>
<protein>
    <recommendedName>
        <fullName evidence="2">N-acetylmuramoyl-L-alanine amidase</fullName>
        <ecNumber evidence="2">3.5.1.28</ecNumber>
    </recommendedName>
</protein>
<name>A0A5B9VXL4_9BACT</name>
<dbReference type="SMART" id="SM00644">
    <property type="entry name" value="Ami_2"/>
    <property type="match status" value="1"/>
</dbReference>
<keyword evidence="3" id="KW-0378">Hydrolase</keyword>
<dbReference type="Pfam" id="PF01510">
    <property type="entry name" value="Amidase_2"/>
    <property type="match status" value="1"/>
</dbReference>
<dbReference type="GO" id="GO:0008745">
    <property type="term" value="F:N-acetylmuramoyl-L-alanine amidase activity"/>
    <property type="evidence" value="ECO:0007669"/>
    <property type="project" value="UniProtKB-EC"/>
</dbReference>
<evidence type="ECO:0000259" key="6">
    <source>
        <dbReference type="SMART" id="SM00644"/>
    </source>
</evidence>
<evidence type="ECO:0000256" key="1">
    <source>
        <dbReference type="ARBA" id="ARBA00001561"/>
    </source>
</evidence>
<dbReference type="GO" id="GO:0071555">
    <property type="term" value="P:cell wall organization"/>
    <property type="evidence" value="ECO:0007669"/>
    <property type="project" value="UniProtKB-KW"/>
</dbReference>
<evidence type="ECO:0000313" key="8">
    <source>
        <dbReference type="Proteomes" id="UP000324233"/>
    </source>
</evidence>
<keyword evidence="5" id="KW-0732">Signal</keyword>